<accession>A0A6A4V7G2</accession>
<dbReference type="OrthoDB" id="7249367at2759"/>
<name>A0A6A4V7G2_AMPAM</name>
<keyword evidence="3" id="KW-1185">Reference proteome</keyword>
<evidence type="ECO:0000313" key="3">
    <source>
        <dbReference type="Proteomes" id="UP000440578"/>
    </source>
</evidence>
<sequence>MGNTVKNEAHDALTGLLWEPLLASLQDPTIISSERCQHCQPELPVNIVSVNRSGSGAEGLSDVKVGRGGTSDFDVMFEFGCPFNWAGAGAEPAIISPQSAPQLWAKPTDNIGFVTLHWVPTTECRHTTALDAFPTNSLRALMLNIGHVMTNGTNWQQCYMLMAWSVLDRQDLAGGKQPTSPSDEVVTVDAAPLMAILTASDLKIILGDPAAVSAWCRQQLQRPPGERPGGLTADLDTPRGRVELLLQPELLLQAVREAVPQKVEFWKSRDDAMGRGWMVNYFPPRTYHERLSMVMQHLDQDLRGTLGRIRPDLDGTTLDAKAKIWRRELEDLRSGHRLRRAVDAASRWPDNWNLAQFYVAKDTGKTHRPFGGAGAVRSRAQQRAKTVRAPAEVLRQIGGRSEPVKYESPLGRQPGG</sequence>
<gene>
    <name evidence="2" type="ORF">FJT64_014425</name>
</gene>
<protein>
    <submittedName>
        <fullName evidence="2">Uncharacterized protein</fullName>
    </submittedName>
</protein>
<evidence type="ECO:0000313" key="2">
    <source>
        <dbReference type="EMBL" id="KAF0287120.1"/>
    </source>
</evidence>
<organism evidence="2 3">
    <name type="scientific">Amphibalanus amphitrite</name>
    <name type="common">Striped barnacle</name>
    <name type="synonym">Balanus amphitrite</name>
    <dbReference type="NCBI Taxonomy" id="1232801"/>
    <lineage>
        <taxon>Eukaryota</taxon>
        <taxon>Metazoa</taxon>
        <taxon>Ecdysozoa</taxon>
        <taxon>Arthropoda</taxon>
        <taxon>Crustacea</taxon>
        <taxon>Multicrustacea</taxon>
        <taxon>Cirripedia</taxon>
        <taxon>Thoracica</taxon>
        <taxon>Thoracicalcarea</taxon>
        <taxon>Balanomorpha</taxon>
        <taxon>Balanoidea</taxon>
        <taxon>Balanidae</taxon>
        <taxon>Amphibalaninae</taxon>
        <taxon>Amphibalanus</taxon>
    </lineage>
</organism>
<comment type="caution">
    <text evidence="2">The sequence shown here is derived from an EMBL/GenBank/DDBJ whole genome shotgun (WGS) entry which is preliminary data.</text>
</comment>
<reference evidence="2 3" key="1">
    <citation type="submission" date="2019-07" db="EMBL/GenBank/DDBJ databases">
        <title>Draft genome assembly of a fouling barnacle, Amphibalanus amphitrite (Darwin, 1854): The first reference genome for Thecostraca.</title>
        <authorList>
            <person name="Kim W."/>
        </authorList>
    </citation>
    <scope>NUCLEOTIDE SEQUENCE [LARGE SCALE GENOMIC DNA]</scope>
    <source>
        <strain evidence="2">SNU_AA5</strain>
        <tissue evidence="2">Soma without cirri and trophi</tissue>
    </source>
</reference>
<dbReference type="Proteomes" id="UP000440578">
    <property type="component" value="Unassembled WGS sequence"/>
</dbReference>
<proteinExistence type="predicted"/>
<evidence type="ECO:0000256" key="1">
    <source>
        <dbReference type="SAM" id="MobiDB-lite"/>
    </source>
</evidence>
<feature type="region of interest" description="Disordered" evidence="1">
    <location>
        <begin position="397"/>
        <end position="416"/>
    </location>
</feature>
<dbReference type="AlphaFoldDB" id="A0A6A4V7G2"/>
<dbReference type="EMBL" id="VIIS01002211">
    <property type="protein sequence ID" value="KAF0287120.1"/>
    <property type="molecule type" value="Genomic_DNA"/>
</dbReference>